<proteinExistence type="inferred from homology"/>
<evidence type="ECO:0000259" key="8">
    <source>
        <dbReference type="PROSITE" id="PS50928"/>
    </source>
</evidence>
<protein>
    <submittedName>
        <fullName evidence="9">Sugar ABC transporter permease</fullName>
    </submittedName>
</protein>
<name>A0A089L8J0_PAEBO</name>
<evidence type="ECO:0000256" key="7">
    <source>
        <dbReference type="RuleBase" id="RU363032"/>
    </source>
</evidence>
<dbReference type="RefSeq" id="WP_042212111.1">
    <property type="nucleotide sequence ID" value="NZ_CP009285.1"/>
</dbReference>
<sequence length="291" mass="32260">MTKRTKGDMLLDIFVYLFLITLGVMMLLPLVNVLSKSVSEEWAITSGKVGILPVGFQLDTLRQVISSSMFIRAFGVSVVVTVAGTLISILMTALTAYPLSKRNLPGISFFMVLFIFTMLFSGGLIPNYLLMRQLHLINNLWVLILPGMISVFNMLVIKSYYESLPEALEESARIDGAKTYTILFRIILPLSMPVIATIALFYAVGYWNDYFGPMIYINDTALKTLQLYLQDVVMDASAANAVNKSVDDLMNMSPEGIRAATVVASTVPILFVYPFLQKYFIKGVLIGSVKG</sequence>
<dbReference type="GO" id="GO:0055085">
    <property type="term" value="P:transmembrane transport"/>
    <property type="evidence" value="ECO:0007669"/>
    <property type="project" value="InterPro"/>
</dbReference>
<dbReference type="EMBL" id="CP009285">
    <property type="protein sequence ID" value="AIQ57801.1"/>
    <property type="molecule type" value="Genomic_DNA"/>
</dbReference>
<evidence type="ECO:0000256" key="6">
    <source>
        <dbReference type="ARBA" id="ARBA00023136"/>
    </source>
</evidence>
<dbReference type="Proteomes" id="UP000029518">
    <property type="component" value="Chromosome"/>
</dbReference>
<comment type="similarity">
    <text evidence="7">Belongs to the binding-protein-dependent transport system permease family.</text>
</comment>
<dbReference type="PANTHER" id="PTHR43744">
    <property type="entry name" value="ABC TRANSPORTER PERMEASE PROTEIN MG189-RELATED-RELATED"/>
    <property type="match status" value="1"/>
</dbReference>
<accession>A0A089L8J0</accession>
<dbReference type="AlphaFoldDB" id="A0A089L8J0"/>
<evidence type="ECO:0000313" key="10">
    <source>
        <dbReference type="Proteomes" id="UP000029518"/>
    </source>
</evidence>
<dbReference type="InterPro" id="IPR000515">
    <property type="entry name" value="MetI-like"/>
</dbReference>
<evidence type="ECO:0000313" key="9">
    <source>
        <dbReference type="EMBL" id="AIQ57801.1"/>
    </source>
</evidence>
<comment type="subcellular location">
    <subcellularLocation>
        <location evidence="1 7">Cell membrane</location>
        <topology evidence="1 7">Multi-pass membrane protein</topology>
    </subcellularLocation>
</comment>
<keyword evidence="4 7" id="KW-0812">Transmembrane</keyword>
<dbReference type="GO" id="GO:0005886">
    <property type="term" value="C:plasma membrane"/>
    <property type="evidence" value="ECO:0007669"/>
    <property type="project" value="UniProtKB-SubCell"/>
</dbReference>
<dbReference type="OrthoDB" id="9810086at2"/>
<feature type="transmembrane region" description="Helical" evidence="7">
    <location>
        <begin position="69"/>
        <end position="97"/>
    </location>
</feature>
<dbReference type="SUPFAM" id="SSF161098">
    <property type="entry name" value="MetI-like"/>
    <property type="match status" value="1"/>
</dbReference>
<keyword evidence="6 7" id="KW-0472">Membrane</keyword>
<dbReference type="Gene3D" id="1.10.3720.10">
    <property type="entry name" value="MetI-like"/>
    <property type="match status" value="1"/>
</dbReference>
<feature type="transmembrane region" description="Helical" evidence="7">
    <location>
        <begin position="109"/>
        <end position="129"/>
    </location>
</feature>
<evidence type="ECO:0000256" key="1">
    <source>
        <dbReference type="ARBA" id="ARBA00004651"/>
    </source>
</evidence>
<evidence type="ECO:0000256" key="4">
    <source>
        <dbReference type="ARBA" id="ARBA00022692"/>
    </source>
</evidence>
<feature type="transmembrane region" description="Helical" evidence="7">
    <location>
        <begin position="9"/>
        <end position="31"/>
    </location>
</feature>
<dbReference type="InterPro" id="IPR035906">
    <property type="entry name" value="MetI-like_sf"/>
</dbReference>
<feature type="transmembrane region" description="Helical" evidence="7">
    <location>
        <begin position="141"/>
        <end position="161"/>
    </location>
</feature>
<feature type="transmembrane region" description="Helical" evidence="7">
    <location>
        <begin position="182"/>
        <end position="204"/>
    </location>
</feature>
<evidence type="ECO:0000256" key="5">
    <source>
        <dbReference type="ARBA" id="ARBA00022989"/>
    </source>
</evidence>
<feature type="domain" description="ABC transmembrane type-1" evidence="8">
    <location>
        <begin position="74"/>
        <end position="276"/>
    </location>
</feature>
<keyword evidence="5 7" id="KW-1133">Transmembrane helix</keyword>
<organism evidence="9 10">
    <name type="scientific">Paenibacillus borealis</name>
    <dbReference type="NCBI Taxonomy" id="160799"/>
    <lineage>
        <taxon>Bacteria</taxon>
        <taxon>Bacillati</taxon>
        <taxon>Bacillota</taxon>
        <taxon>Bacilli</taxon>
        <taxon>Bacillales</taxon>
        <taxon>Paenibacillaceae</taxon>
        <taxon>Paenibacillus</taxon>
    </lineage>
</organism>
<keyword evidence="2 7" id="KW-0813">Transport</keyword>
<evidence type="ECO:0000256" key="2">
    <source>
        <dbReference type="ARBA" id="ARBA00022448"/>
    </source>
</evidence>
<keyword evidence="3" id="KW-1003">Cell membrane</keyword>
<reference evidence="9" key="1">
    <citation type="submission" date="2014-08" db="EMBL/GenBank/DDBJ databases">
        <title>Comparative genomics of the Paenibacillus odorifer group.</title>
        <authorList>
            <person name="den Bakker H.C."/>
            <person name="Tsai Y.-C.Y.-C."/>
            <person name="Martin N."/>
            <person name="Korlach J."/>
            <person name="Wiedmann M."/>
        </authorList>
    </citation>
    <scope>NUCLEOTIDE SEQUENCE [LARGE SCALE GENOMIC DNA]</scope>
    <source>
        <strain evidence="9">DSM 13188</strain>
    </source>
</reference>
<keyword evidence="10" id="KW-1185">Reference proteome</keyword>
<dbReference type="Pfam" id="PF00528">
    <property type="entry name" value="BPD_transp_1"/>
    <property type="match status" value="1"/>
</dbReference>
<feature type="transmembrane region" description="Helical" evidence="7">
    <location>
        <begin position="257"/>
        <end position="276"/>
    </location>
</feature>
<dbReference type="HOGENOM" id="CLU_016047_1_0_9"/>
<gene>
    <name evidence="9" type="ORF">PBOR_13310</name>
</gene>
<dbReference type="PANTHER" id="PTHR43744:SF9">
    <property type="entry name" value="POLYGALACTURONAN_RHAMNOGALACTURONAN TRANSPORT SYSTEM PERMEASE PROTEIN YTCP"/>
    <property type="match status" value="1"/>
</dbReference>
<dbReference type="PROSITE" id="PS50928">
    <property type="entry name" value="ABC_TM1"/>
    <property type="match status" value="1"/>
</dbReference>
<dbReference type="KEGG" id="pbd:PBOR_13310"/>
<dbReference type="CDD" id="cd06261">
    <property type="entry name" value="TM_PBP2"/>
    <property type="match status" value="1"/>
</dbReference>
<evidence type="ECO:0000256" key="3">
    <source>
        <dbReference type="ARBA" id="ARBA00022475"/>
    </source>
</evidence>